<evidence type="ECO:0000313" key="2">
    <source>
        <dbReference type="Proteomes" id="UP000016930"/>
    </source>
</evidence>
<dbReference type="InterPro" id="IPR016197">
    <property type="entry name" value="Chromo-like_dom_sf"/>
</dbReference>
<dbReference type="STRING" id="914234.M2R7A7"/>
<accession>M2R7A7</accession>
<reference evidence="1 2" key="1">
    <citation type="journal article" date="2012" name="Proc. Natl. Acad. Sci. U.S.A.">
        <title>Comparative genomics of Ceriporiopsis subvermispora and Phanerochaete chrysosporium provide insight into selective ligninolysis.</title>
        <authorList>
            <person name="Fernandez-Fueyo E."/>
            <person name="Ruiz-Duenas F.J."/>
            <person name="Ferreira P."/>
            <person name="Floudas D."/>
            <person name="Hibbett D.S."/>
            <person name="Canessa P."/>
            <person name="Larrondo L.F."/>
            <person name="James T.Y."/>
            <person name="Seelenfreund D."/>
            <person name="Lobos S."/>
            <person name="Polanco R."/>
            <person name="Tello M."/>
            <person name="Honda Y."/>
            <person name="Watanabe T."/>
            <person name="Watanabe T."/>
            <person name="Ryu J.S."/>
            <person name="Kubicek C.P."/>
            <person name="Schmoll M."/>
            <person name="Gaskell J."/>
            <person name="Hammel K.E."/>
            <person name="St John F.J."/>
            <person name="Vanden Wymelenberg A."/>
            <person name="Sabat G."/>
            <person name="Splinter BonDurant S."/>
            <person name="Syed K."/>
            <person name="Yadav J.S."/>
            <person name="Doddapaneni H."/>
            <person name="Subramanian V."/>
            <person name="Lavin J.L."/>
            <person name="Oguiza J.A."/>
            <person name="Perez G."/>
            <person name="Pisabarro A.G."/>
            <person name="Ramirez L."/>
            <person name="Santoyo F."/>
            <person name="Master E."/>
            <person name="Coutinho P.M."/>
            <person name="Henrissat B."/>
            <person name="Lombard V."/>
            <person name="Magnuson J.K."/>
            <person name="Kuees U."/>
            <person name="Hori C."/>
            <person name="Igarashi K."/>
            <person name="Samejima M."/>
            <person name="Held B.W."/>
            <person name="Barry K.W."/>
            <person name="LaButti K.M."/>
            <person name="Lapidus A."/>
            <person name="Lindquist E.A."/>
            <person name="Lucas S.M."/>
            <person name="Riley R."/>
            <person name="Salamov A.A."/>
            <person name="Hoffmeister D."/>
            <person name="Schwenk D."/>
            <person name="Hadar Y."/>
            <person name="Yarden O."/>
            <person name="de Vries R.P."/>
            <person name="Wiebenga A."/>
            <person name="Stenlid J."/>
            <person name="Eastwood D."/>
            <person name="Grigoriev I.V."/>
            <person name="Berka R.M."/>
            <person name="Blanchette R.A."/>
            <person name="Kersten P."/>
            <person name="Martinez A.T."/>
            <person name="Vicuna R."/>
            <person name="Cullen D."/>
        </authorList>
    </citation>
    <scope>NUCLEOTIDE SEQUENCE [LARGE SCALE GENOMIC DNA]</scope>
    <source>
        <strain evidence="1 2">B</strain>
    </source>
</reference>
<dbReference type="OrthoDB" id="3211671at2759"/>
<dbReference type="Proteomes" id="UP000016930">
    <property type="component" value="Unassembled WGS sequence"/>
</dbReference>
<feature type="non-terminal residue" evidence="1">
    <location>
        <position position="1"/>
    </location>
</feature>
<evidence type="ECO:0008006" key="3">
    <source>
        <dbReference type="Google" id="ProtNLM"/>
    </source>
</evidence>
<dbReference type="EMBL" id="KB445792">
    <property type="protein sequence ID" value="EMD40320.1"/>
    <property type="molecule type" value="Genomic_DNA"/>
</dbReference>
<dbReference type="HOGENOM" id="CLU_132807_1_0_1"/>
<name>M2R7A7_CERS8</name>
<organism evidence="1 2">
    <name type="scientific">Ceriporiopsis subvermispora (strain B)</name>
    <name type="common">White-rot fungus</name>
    <name type="synonym">Gelatoporia subvermispora</name>
    <dbReference type="NCBI Taxonomy" id="914234"/>
    <lineage>
        <taxon>Eukaryota</taxon>
        <taxon>Fungi</taxon>
        <taxon>Dikarya</taxon>
        <taxon>Basidiomycota</taxon>
        <taxon>Agaricomycotina</taxon>
        <taxon>Agaricomycetes</taxon>
        <taxon>Polyporales</taxon>
        <taxon>Gelatoporiaceae</taxon>
        <taxon>Gelatoporia</taxon>
    </lineage>
</organism>
<evidence type="ECO:0000313" key="1">
    <source>
        <dbReference type="EMBL" id="EMD40320.1"/>
    </source>
</evidence>
<gene>
    <name evidence="1" type="ORF">CERSUDRAFT_36654</name>
</gene>
<keyword evidence="2" id="KW-1185">Reference proteome</keyword>
<feature type="non-terminal residue" evidence="1">
    <location>
        <position position="108"/>
    </location>
</feature>
<sequence length="108" mass="12142">FQLDLSANLKQRGIHNVFHASLLRVHEPNDDRLFPGRLDSQIADLEERDGEWAIDTIINHRGSGTNATFEARWKSGDITWVPYSTISGLDALRAYLELLGIENISALP</sequence>
<protein>
    <recommendedName>
        <fullName evidence="3">Chromo domain-containing protein</fullName>
    </recommendedName>
</protein>
<proteinExistence type="predicted"/>
<dbReference type="AlphaFoldDB" id="M2R7A7"/>
<dbReference type="SUPFAM" id="SSF54160">
    <property type="entry name" value="Chromo domain-like"/>
    <property type="match status" value="1"/>
</dbReference>